<feature type="compositionally biased region" description="Polar residues" evidence="1">
    <location>
        <begin position="64"/>
        <end position="87"/>
    </location>
</feature>
<reference evidence="2 3" key="1">
    <citation type="submission" date="2015-09" db="EMBL/GenBank/DDBJ databases">
        <authorList>
            <consortium name="Pathogen Informatics"/>
        </authorList>
    </citation>
    <scope>NUCLEOTIDE SEQUENCE [LARGE SCALE GENOMIC DNA]</scope>
    <source>
        <strain evidence="2 3">2789STDY5608854</strain>
    </source>
</reference>
<feature type="region of interest" description="Disordered" evidence="1">
    <location>
        <begin position="1"/>
        <end position="151"/>
    </location>
</feature>
<protein>
    <submittedName>
        <fullName evidence="2">Uncharacterized protein</fullName>
    </submittedName>
</protein>
<evidence type="ECO:0000313" key="2">
    <source>
        <dbReference type="EMBL" id="CUP92701.1"/>
    </source>
</evidence>
<gene>
    <name evidence="2" type="ORF">ERS852411_03758</name>
</gene>
<evidence type="ECO:0000256" key="1">
    <source>
        <dbReference type="SAM" id="MobiDB-lite"/>
    </source>
</evidence>
<accession>A0A174S8P8</accession>
<feature type="compositionally biased region" description="Low complexity" evidence="1">
    <location>
        <begin position="35"/>
        <end position="59"/>
    </location>
</feature>
<dbReference type="EMBL" id="CYZT01000568">
    <property type="protein sequence ID" value="CUP92701.1"/>
    <property type="molecule type" value="Genomic_DNA"/>
</dbReference>
<dbReference type="AlphaFoldDB" id="A0A174S8P8"/>
<dbReference type="Proteomes" id="UP000095746">
    <property type="component" value="Unassembled WGS sequence"/>
</dbReference>
<name>A0A174S8P8_FLAPL</name>
<sequence length="151" mass="16383">MSRDTRPPQSRRARRSRPTSSVPRGWAAEGGAQKPASRSLALGSSPSSGGRSSTASSSAHRISKQATARRSLRNRSQGLRDSIQRSTGLPPPIAHPGIGQPVGQIQEQVGQEHRQGDDHRHPHDHRIVPVLNAPEEQAAHARPAEHLLHHH</sequence>
<organism evidence="2 3">
    <name type="scientific">Flavonifractor plautii</name>
    <name type="common">Fusobacterium plautii</name>
    <dbReference type="NCBI Taxonomy" id="292800"/>
    <lineage>
        <taxon>Bacteria</taxon>
        <taxon>Bacillati</taxon>
        <taxon>Bacillota</taxon>
        <taxon>Clostridia</taxon>
        <taxon>Eubacteriales</taxon>
        <taxon>Oscillospiraceae</taxon>
        <taxon>Flavonifractor</taxon>
    </lineage>
</organism>
<feature type="compositionally biased region" description="Basic and acidic residues" evidence="1">
    <location>
        <begin position="110"/>
        <end position="127"/>
    </location>
</feature>
<evidence type="ECO:0000313" key="3">
    <source>
        <dbReference type="Proteomes" id="UP000095746"/>
    </source>
</evidence>
<feature type="compositionally biased region" description="Basic and acidic residues" evidence="1">
    <location>
        <begin position="137"/>
        <end position="151"/>
    </location>
</feature>
<proteinExistence type="predicted"/>